<evidence type="ECO:0000313" key="7">
    <source>
        <dbReference type="Proteomes" id="UP000619295"/>
    </source>
</evidence>
<dbReference type="SUPFAM" id="SSF53850">
    <property type="entry name" value="Periplasmic binding protein-like II"/>
    <property type="match status" value="1"/>
</dbReference>
<keyword evidence="2" id="KW-0813">Transport</keyword>
<gene>
    <name evidence="6" type="ORF">IED13_01840</name>
</gene>
<dbReference type="AlphaFoldDB" id="A0A927HXQ1"/>
<dbReference type="RefSeq" id="WP_191123184.1">
    <property type="nucleotide sequence ID" value="NZ_JACXWY010000001.1"/>
</dbReference>
<dbReference type="Pfam" id="PF13379">
    <property type="entry name" value="NMT1_2"/>
    <property type="match status" value="1"/>
</dbReference>
<keyword evidence="4" id="KW-0997">Cell inner membrane</keyword>
<keyword evidence="3" id="KW-1003">Cell membrane</keyword>
<evidence type="ECO:0000256" key="1">
    <source>
        <dbReference type="ARBA" id="ARBA00004308"/>
    </source>
</evidence>
<evidence type="ECO:0000313" key="6">
    <source>
        <dbReference type="EMBL" id="MBD3844424.1"/>
    </source>
</evidence>
<comment type="subcellular location">
    <subcellularLocation>
        <location evidence="1">Endomembrane system</location>
    </subcellularLocation>
</comment>
<keyword evidence="5" id="KW-0472">Membrane</keyword>
<name>A0A927HXQ1_9HYPH</name>
<accession>A0A927HXQ1</accession>
<dbReference type="PANTHER" id="PTHR30024">
    <property type="entry name" value="ALIPHATIC SULFONATES-BINDING PROTEIN-RELATED"/>
    <property type="match status" value="1"/>
</dbReference>
<sequence>MTTLHLRVGFMPLVDCALVVLAKDEGFAEAEGLNLELVREVSWSNLRDKLNVRLFDAAHMLGPAAIAATLGIGGVKAPMAVPMALNRDGAAITVSVRRFEELSRLAEGDMADTAVSARALAAMVARRKAAGLPPLTLAAVFGFSMHIYLLCEWLEKGGLRLGEDIRFEVVPPPQTVEALASGRIDGFCAGAPWNSAAVAAGVGAMVHASVDLRRDCHDKVLAWRADDVHRRPAAVAKLGAAILKASAWACRPENFARMAHHLSAPDRLALPAPLIERILHGELIQGAERPPRLIERFIRFDQEALRPEPDDADWVLAGMERAGQIVATPQMREIAAGVFLPASFEGILSASKVSPKK</sequence>
<keyword evidence="7" id="KW-1185">Reference proteome</keyword>
<dbReference type="Proteomes" id="UP000619295">
    <property type="component" value="Unassembled WGS sequence"/>
</dbReference>
<dbReference type="Gene3D" id="3.40.190.10">
    <property type="entry name" value="Periplasmic binding protein-like II"/>
    <property type="match status" value="2"/>
</dbReference>
<comment type="caution">
    <text evidence="6">The sequence shown here is derived from an EMBL/GenBank/DDBJ whole genome shotgun (WGS) entry which is preliminary data.</text>
</comment>
<protein>
    <submittedName>
        <fullName evidence="6">ABC transporter substrate-binding protein</fullName>
    </submittedName>
</protein>
<dbReference type="InterPro" id="IPR044527">
    <property type="entry name" value="NrtA/CpmA_ABC-bd_dom"/>
</dbReference>
<dbReference type="PANTHER" id="PTHR30024:SF43">
    <property type="entry name" value="BLL4572 PROTEIN"/>
    <property type="match status" value="1"/>
</dbReference>
<dbReference type="EMBL" id="JACXWY010000001">
    <property type="protein sequence ID" value="MBD3844424.1"/>
    <property type="molecule type" value="Genomic_DNA"/>
</dbReference>
<evidence type="ECO:0000256" key="2">
    <source>
        <dbReference type="ARBA" id="ARBA00022448"/>
    </source>
</evidence>
<organism evidence="6 7">
    <name type="scientific">Bosea spartocytisi</name>
    <dbReference type="NCBI Taxonomy" id="2773451"/>
    <lineage>
        <taxon>Bacteria</taxon>
        <taxon>Pseudomonadati</taxon>
        <taxon>Pseudomonadota</taxon>
        <taxon>Alphaproteobacteria</taxon>
        <taxon>Hyphomicrobiales</taxon>
        <taxon>Boseaceae</taxon>
        <taxon>Bosea</taxon>
    </lineage>
</organism>
<dbReference type="GO" id="GO:0012505">
    <property type="term" value="C:endomembrane system"/>
    <property type="evidence" value="ECO:0007669"/>
    <property type="project" value="UniProtKB-SubCell"/>
</dbReference>
<evidence type="ECO:0000256" key="3">
    <source>
        <dbReference type="ARBA" id="ARBA00022475"/>
    </source>
</evidence>
<reference evidence="6" key="1">
    <citation type="submission" date="2020-09" db="EMBL/GenBank/DDBJ databases">
        <title>Bosea spartocytisi sp. nov. a root nodule endophyte of Spartocytisus supranubius in the high mountain ecosystem fo the Teide National Park (Canary Islands, Spain).</title>
        <authorList>
            <person name="Pulido-Suarez L."/>
            <person name="Peix A."/>
            <person name="Igual J.M."/>
            <person name="Socas-Perez N."/>
            <person name="Velazquez E."/>
            <person name="Flores-Felix J.D."/>
            <person name="Leon-Barrios M."/>
        </authorList>
    </citation>
    <scope>NUCLEOTIDE SEQUENCE</scope>
    <source>
        <strain evidence="6">SSUT16</strain>
    </source>
</reference>
<evidence type="ECO:0000256" key="4">
    <source>
        <dbReference type="ARBA" id="ARBA00022519"/>
    </source>
</evidence>
<evidence type="ECO:0000256" key="5">
    <source>
        <dbReference type="ARBA" id="ARBA00023136"/>
    </source>
</evidence>
<proteinExistence type="predicted"/>
<dbReference type="CDD" id="cd13553">
    <property type="entry name" value="PBP2_NrtA_CpmA_like"/>
    <property type="match status" value="1"/>
</dbReference>